<evidence type="ECO:0000313" key="1">
    <source>
        <dbReference type="EMBL" id="MBW48956.1"/>
    </source>
</evidence>
<dbReference type="AlphaFoldDB" id="A0A2M4B7E8"/>
<proteinExistence type="predicted"/>
<sequence length="78" mass="8794">MCLWFFAMSPSRRTTHEFTACLVTAHRATAQSHRSLLHTDVLLSPLVTAAVSVGGLENADVNQHISGRRFCDHYRRQL</sequence>
<organism evidence="1">
    <name type="scientific">Anopheles triannulatus</name>
    <dbReference type="NCBI Taxonomy" id="58253"/>
    <lineage>
        <taxon>Eukaryota</taxon>
        <taxon>Metazoa</taxon>
        <taxon>Ecdysozoa</taxon>
        <taxon>Arthropoda</taxon>
        <taxon>Hexapoda</taxon>
        <taxon>Insecta</taxon>
        <taxon>Pterygota</taxon>
        <taxon>Neoptera</taxon>
        <taxon>Endopterygota</taxon>
        <taxon>Diptera</taxon>
        <taxon>Nematocera</taxon>
        <taxon>Culicoidea</taxon>
        <taxon>Culicidae</taxon>
        <taxon>Anophelinae</taxon>
        <taxon>Anopheles</taxon>
    </lineage>
</organism>
<reference evidence="1" key="1">
    <citation type="submission" date="2018-01" db="EMBL/GenBank/DDBJ databases">
        <title>An insight into the sialome of Amazonian anophelines.</title>
        <authorList>
            <person name="Ribeiro J.M."/>
            <person name="Scarpassa V."/>
            <person name="Calvo E."/>
        </authorList>
    </citation>
    <scope>NUCLEOTIDE SEQUENCE</scope>
    <source>
        <tissue evidence="1">Salivary glands</tissue>
    </source>
</reference>
<dbReference type="EMBL" id="GGFK01015635">
    <property type="protein sequence ID" value="MBW48956.1"/>
    <property type="molecule type" value="Transcribed_RNA"/>
</dbReference>
<accession>A0A2M4B7E8</accession>
<protein>
    <submittedName>
        <fullName evidence="1">Putative secreted protein</fullName>
    </submittedName>
</protein>
<name>A0A2M4B7E8_9DIPT</name>